<gene>
    <name evidence="1" type="ORF">TorRG33x02_342740</name>
</gene>
<keyword evidence="2" id="KW-1185">Reference proteome</keyword>
<dbReference type="OrthoDB" id="1906820at2759"/>
<sequence>MNIDASVFSGQEYIGVGGCFVMMKARVLASFAKRIRGSFSVDNSELPAIPKGWLLIIGRFCM</sequence>
<dbReference type="AlphaFoldDB" id="A0A2P5AS84"/>
<proteinExistence type="predicted"/>
<reference evidence="2" key="1">
    <citation type="submission" date="2016-06" db="EMBL/GenBank/DDBJ databases">
        <title>Parallel loss of symbiosis genes in relatives of nitrogen-fixing non-legume Parasponia.</title>
        <authorList>
            <person name="Van Velzen R."/>
            <person name="Holmer R."/>
            <person name="Bu F."/>
            <person name="Rutten L."/>
            <person name="Van Zeijl A."/>
            <person name="Liu W."/>
            <person name="Santuari L."/>
            <person name="Cao Q."/>
            <person name="Sharma T."/>
            <person name="Shen D."/>
            <person name="Roswanjaya Y."/>
            <person name="Wardhani T."/>
            <person name="Kalhor M.S."/>
            <person name="Jansen J."/>
            <person name="Van den Hoogen J."/>
            <person name="Gungor B."/>
            <person name="Hartog M."/>
            <person name="Hontelez J."/>
            <person name="Verver J."/>
            <person name="Yang W.-C."/>
            <person name="Schijlen E."/>
            <person name="Repin R."/>
            <person name="Schilthuizen M."/>
            <person name="Schranz E."/>
            <person name="Heidstra R."/>
            <person name="Miyata K."/>
            <person name="Fedorova E."/>
            <person name="Kohlen W."/>
            <person name="Bisseling T."/>
            <person name="Smit S."/>
            <person name="Geurts R."/>
        </authorList>
    </citation>
    <scope>NUCLEOTIDE SEQUENCE [LARGE SCALE GENOMIC DNA]</scope>
    <source>
        <strain evidence="2">cv. RG33-2</strain>
    </source>
</reference>
<accession>A0A2P5AS84</accession>
<protein>
    <submittedName>
        <fullName evidence="1">Uncharacterized protein</fullName>
    </submittedName>
</protein>
<dbReference type="EMBL" id="JXTC01000719">
    <property type="protein sequence ID" value="PON39397.1"/>
    <property type="molecule type" value="Genomic_DNA"/>
</dbReference>
<dbReference type="Proteomes" id="UP000237000">
    <property type="component" value="Unassembled WGS sequence"/>
</dbReference>
<evidence type="ECO:0000313" key="2">
    <source>
        <dbReference type="Proteomes" id="UP000237000"/>
    </source>
</evidence>
<comment type="caution">
    <text evidence="1">The sequence shown here is derived from an EMBL/GenBank/DDBJ whole genome shotgun (WGS) entry which is preliminary data.</text>
</comment>
<dbReference type="InParanoid" id="A0A2P5AS84"/>
<organism evidence="1 2">
    <name type="scientific">Trema orientale</name>
    <name type="common">Charcoal tree</name>
    <name type="synonym">Celtis orientalis</name>
    <dbReference type="NCBI Taxonomy" id="63057"/>
    <lineage>
        <taxon>Eukaryota</taxon>
        <taxon>Viridiplantae</taxon>
        <taxon>Streptophyta</taxon>
        <taxon>Embryophyta</taxon>
        <taxon>Tracheophyta</taxon>
        <taxon>Spermatophyta</taxon>
        <taxon>Magnoliopsida</taxon>
        <taxon>eudicotyledons</taxon>
        <taxon>Gunneridae</taxon>
        <taxon>Pentapetalae</taxon>
        <taxon>rosids</taxon>
        <taxon>fabids</taxon>
        <taxon>Rosales</taxon>
        <taxon>Cannabaceae</taxon>
        <taxon>Trema</taxon>
    </lineage>
</organism>
<name>A0A2P5AS84_TREOI</name>
<evidence type="ECO:0000313" key="1">
    <source>
        <dbReference type="EMBL" id="PON39397.1"/>
    </source>
</evidence>